<gene>
    <name evidence="1" type="ORF">BaRGS_00025178</name>
</gene>
<evidence type="ECO:0000313" key="1">
    <source>
        <dbReference type="EMBL" id="KAK7483625.1"/>
    </source>
</evidence>
<protein>
    <submittedName>
        <fullName evidence="1">Uncharacterized protein</fullName>
    </submittedName>
</protein>
<proteinExistence type="predicted"/>
<evidence type="ECO:0000313" key="2">
    <source>
        <dbReference type="Proteomes" id="UP001519460"/>
    </source>
</evidence>
<keyword evidence="2" id="KW-1185">Reference proteome</keyword>
<reference evidence="1 2" key="1">
    <citation type="journal article" date="2023" name="Sci. Data">
        <title>Genome assembly of the Korean intertidal mud-creeper Batillaria attramentaria.</title>
        <authorList>
            <person name="Patra A.K."/>
            <person name="Ho P.T."/>
            <person name="Jun S."/>
            <person name="Lee S.J."/>
            <person name="Kim Y."/>
            <person name="Won Y.J."/>
        </authorList>
    </citation>
    <scope>NUCLEOTIDE SEQUENCE [LARGE SCALE GENOMIC DNA]</scope>
    <source>
        <strain evidence="1">Wonlab-2016</strain>
    </source>
</reference>
<comment type="caution">
    <text evidence="1">The sequence shown here is derived from an EMBL/GenBank/DDBJ whole genome shotgun (WGS) entry which is preliminary data.</text>
</comment>
<feature type="non-terminal residue" evidence="1">
    <location>
        <position position="62"/>
    </location>
</feature>
<accession>A0ABD0K950</accession>
<name>A0ABD0K950_9CAEN</name>
<sequence>MSRLFYAHGGAHTPSSFSDRIWSSEAFIAHARLTTLHVRQPLPLTFSFLVCDIFALASVQVQ</sequence>
<dbReference type="EMBL" id="JACVVK020000224">
    <property type="protein sequence ID" value="KAK7483625.1"/>
    <property type="molecule type" value="Genomic_DNA"/>
</dbReference>
<dbReference type="AlphaFoldDB" id="A0ABD0K950"/>
<organism evidence="1 2">
    <name type="scientific">Batillaria attramentaria</name>
    <dbReference type="NCBI Taxonomy" id="370345"/>
    <lineage>
        <taxon>Eukaryota</taxon>
        <taxon>Metazoa</taxon>
        <taxon>Spiralia</taxon>
        <taxon>Lophotrochozoa</taxon>
        <taxon>Mollusca</taxon>
        <taxon>Gastropoda</taxon>
        <taxon>Caenogastropoda</taxon>
        <taxon>Sorbeoconcha</taxon>
        <taxon>Cerithioidea</taxon>
        <taxon>Batillariidae</taxon>
        <taxon>Batillaria</taxon>
    </lineage>
</organism>
<dbReference type="Proteomes" id="UP001519460">
    <property type="component" value="Unassembled WGS sequence"/>
</dbReference>